<dbReference type="AlphaFoldDB" id="A0A061DES9"/>
<sequence length="59" mass="6557">MVVGLKEWLYLPAEFSGLRFAFTSPDEISALNTDERGANASKGIETEECDCWSDKSILD</sequence>
<evidence type="ECO:0000313" key="1">
    <source>
        <dbReference type="EMBL" id="CDR97810.1"/>
    </source>
</evidence>
<dbReference type="GeneID" id="24566351"/>
<dbReference type="EMBL" id="LK391710">
    <property type="protein sequence ID" value="CDR97810.1"/>
    <property type="molecule type" value="Genomic_DNA"/>
</dbReference>
<proteinExistence type="predicted"/>
<reference evidence="2" key="1">
    <citation type="journal article" date="2014" name="Nucleic Acids Res.">
        <title>The evolutionary dynamics of variant antigen genes in Babesia reveal a history of genomic innovation underlying host-parasite interaction.</title>
        <authorList>
            <person name="Jackson A.P."/>
            <person name="Otto T.D."/>
            <person name="Darby A."/>
            <person name="Ramaprasad A."/>
            <person name="Xia D."/>
            <person name="Echaide I.E."/>
            <person name="Farber M."/>
            <person name="Gahlot S."/>
            <person name="Gamble J."/>
            <person name="Gupta D."/>
            <person name="Gupta Y."/>
            <person name="Jackson L."/>
            <person name="Malandrin L."/>
            <person name="Malas T.B."/>
            <person name="Moussa E."/>
            <person name="Nair M."/>
            <person name="Reid A.J."/>
            <person name="Sanders M."/>
            <person name="Sharma J."/>
            <person name="Tracey A."/>
            <person name="Quail M.A."/>
            <person name="Weir W."/>
            <person name="Wastling J.M."/>
            <person name="Hall N."/>
            <person name="Willadsen P."/>
            <person name="Lingelbach K."/>
            <person name="Shiels B."/>
            <person name="Tait A."/>
            <person name="Berriman M."/>
            <person name="Allred D.R."/>
            <person name="Pain A."/>
        </authorList>
    </citation>
    <scope>NUCLEOTIDE SEQUENCE [LARGE SCALE GENOMIC DNA]</scope>
    <source>
        <strain evidence="2">Bond</strain>
    </source>
</reference>
<evidence type="ECO:0000313" key="2">
    <source>
        <dbReference type="Proteomes" id="UP000033188"/>
    </source>
</evidence>
<dbReference type="VEuPathDB" id="PiroplasmaDB:BBBOND_0402980"/>
<accession>A0A061DES9</accession>
<organism evidence="1 2">
    <name type="scientific">Babesia bigemina</name>
    <dbReference type="NCBI Taxonomy" id="5866"/>
    <lineage>
        <taxon>Eukaryota</taxon>
        <taxon>Sar</taxon>
        <taxon>Alveolata</taxon>
        <taxon>Apicomplexa</taxon>
        <taxon>Aconoidasida</taxon>
        <taxon>Piroplasmida</taxon>
        <taxon>Babesiidae</taxon>
        <taxon>Babesia</taxon>
    </lineage>
</organism>
<gene>
    <name evidence="1" type="ORF">BBBOND_0402980</name>
</gene>
<dbReference type="Proteomes" id="UP000033188">
    <property type="component" value="Chromosome 4"/>
</dbReference>
<protein>
    <submittedName>
        <fullName evidence="1">Uncharacterized protein</fullName>
    </submittedName>
</protein>
<dbReference type="RefSeq" id="XP_012769996.1">
    <property type="nucleotide sequence ID" value="XM_012914542.1"/>
</dbReference>
<keyword evidence="2" id="KW-1185">Reference proteome</keyword>
<name>A0A061DES9_BABBI</name>
<dbReference type="KEGG" id="bbig:BBBOND_0402980"/>